<gene>
    <name evidence="2" type="ORF">SGUI_3007</name>
</gene>
<name>A0A1B1NG80_9MICO</name>
<dbReference type="AlphaFoldDB" id="A0A1B1NG80"/>
<dbReference type="Proteomes" id="UP000092482">
    <property type="component" value="Chromosome"/>
</dbReference>
<protein>
    <recommendedName>
        <fullName evidence="1">DUF7677 domain-containing protein</fullName>
    </recommendedName>
</protein>
<accession>A0A1B1NG80</accession>
<dbReference type="InterPro" id="IPR056094">
    <property type="entry name" value="DUF7677"/>
</dbReference>
<feature type="domain" description="DUF7677" evidence="1">
    <location>
        <begin position="3"/>
        <end position="92"/>
    </location>
</feature>
<dbReference type="Pfam" id="PF24725">
    <property type="entry name" value="DUF7677"/>
    <property type="match status" value="1"/>
</dbReference>
<organism evidence="2 3">
    <name type="scientific">Serinicoccus hydrothermalis</name>
    <dbReference type="NCBI Taxonomy" id="1758689"/>
    <lineage>
        <taxon>Bacteria</taxon>
        <taxon>Bacillati</taxon>
        <taxon>Actinomycetota</taxon>
        <taxon>Actinomycetes</taxon>
        <taxon>Micrococcales</taxon>
        <taxon>Ornithinimicrobiaceae</taxon>
        <taxon>Serinicoccus</taxon>
    </lineage>
</organism>
<keyword evidence="3" id="KW-1185">Reference proteome</keyword>
<evidence type="ECO:0000313" key="3">
    <source>
        <dbReference type="Proteomes" id="UP000092482"/>
    </source>
</evidence>
<dbReference type="STRING" id="1758689.SGUI_3007"/>
<sequence length="96" mass="10824">MYELRLFAFWLANGTLGLPVLEGVPYLELMGREPSAIEQTMAIFANVLEVDERGQVVNARAAQQRAAQYLRSYCDPSYEVVPPLEDWEVELHAPAV</sequence>
<dbReference type="EMBL" id="CP014989">
    <property type="protein sequence ID" value="ANS80403.1"/>
    <property type="molecule type" value="Genomic_DNA"/>
</dbReference>
<dbReference type="KEGG" id="serj:SGUI_3007"/>
<evidence type="ECO:0000313" key="2">
    <source>
        <dbReference type="EMBL" id="ANS80403.1"/>
    </source>
</evidence>
<proteinExistence type="predicted"/>
<evidence type="ECO:0000259" key="1">
    <source>
        <dbReference type="Pfam" id="PF24725"/>
    </source>
</evidence>
<reference evidence="2 3" key="1">
    <citation type="submission" date="2016-03" db="EMBL/GenBank/DDBJ databases">
        <title>Shallow-sea hydrothermal system.</title>
        <authorList>
            <person name="Tang K."/>
        </authorList>
    </citation>
    <scope>NUCLEOTIDE SEQUENCE [LARGE SCALE GENOMIC DNA]</scope>
    <source>
        <strain evidence="2 3">JLT9</strain>
    </source>
</reference>